<evidence type="ECO:0000313" key="2">
    <source>
        <dbReference type="Proteomes" id="UP000269396"/>
    </source>
</evidence>
<keyword evidence="2" id="KW-1185">Reference proteome</keyword>
<dbReference type="STRING" id="31246.A0A183NIL6"/>
<proteinExistence type="predicted"/>
<evidence type="ECO:0000313" key="1">
    <source>
        <dbReference type="EMBL" id="VDO82953.1"/>
    </source>
</evidence>
<reference evidence="1 2" key="1">
    <citation type="submission" date="2018-11" db="EMBL/GenBank/DDBJ databases">
        <authorList>
            <consortium name="Pathogen Informatics"/>
        </authorList>
    </citation>
    <scope>NUCLEOTIDE SEQUENCE [LARGE SCALE GENOMIC DNA]</scope>
    <source>
        <strain>Denwood</strain>
        <strain evidence="2">Zambia</strain>
    </source>
</reference>
<dbReference type="EMBL" id="UZAL01002428">
    <property type="protein sequence ID" value="VDO82953.1"/>
    <property type="molecule type" value="Genomic_DNA"/>
</dbReference>
<dbReference type="AlphaFoldDB" id="A0A183NIL6"/>
<gene>
    <name evidence="1" type="ORF">SMTD_LOCUS1951</name>
</gene>
<protein>
    <submittedName>
        <fullName evidence="1">Uncharacterized protein</fullName>
    </submittedName>
</protein>
<accession>A0A183NIL6</accession>
<organism evidence="1 2">
    <name type="scientific">Schistosoma mattheei</name>
    <dbReference type="NCBI Taxonomy" id="31246"/>
    <lineage>
        <taxon>Eukaryota</taxon>
        <taxon>Metazoa</taxon>
        <taxon>Spiralia</taxon>
        <taxon>Lophotrochozoa</taxon>
        <taxon>Platyhelminthes</taxon>
        <taxon>Trematoda</taxon>
        <taxon>Digenea</taxon>
        <taxon>Strigeidida</taxon>
        <taxon>Schistosomatoidea</taxon>
        <taxon>Schistosomatidae</taxon>
        <taxon>Schistosoma</taxon>
    </lineage>
</organism>
<dbReference type="Proteomes" id="UP000269396">
    <property type="component" value="Unassembled WGS sequence"/>
</dbReference>
<sequence length="277" mass="31600">MVELTGTYVPANIARLGYHDRKARPPRQGGSYGRVWILVRMDYGGITEEEIGLVSPELVTKLNIAFDNIYHDAEVAKEELAKLQKAQGIGVFFFYSFLENSALHYSEEQYKLKSASEELEKKLRECNDALYAVEEKLHNVNVEKEDFRTKLNDCLSVNNELNLAIRGLENEKEILSDQLKNKLGLIDSLTSDISELRTEAENVRKLKLEMMLKSEDIIGHVSRLENENSSLQAKCSEANSKLQIATENLASEMERSQHLLDKFRVDGKPKCSQYCYD</sequence>
<name>A0A183NIL6_9TREM</name>